<feature type="transmembrane region" description="Helical" evidence="1">
    <location>
        <begin position="20"/>
        <end position="43"/>
    </location>
</feature>
<evidence type="ECO:0000256" key="1">
    <source>
        <dbReference type="SAM" id="Phobius"/>
    </source>
</evidence>
<proteinExistence type="predicted"/>
<dbReference type="Gene3D" id="3.30.700.10">
    <property type="entry name" value="Glycoprotein, Type 4 Pilin"/>
    <property type="match status" value="1"/>
</dbReference>
<comment type="caution">
    <text evidence="2">The sequence shown here is derived from an EMBL/GenBank/DDBJ whole genome shotgun (WGS) entry which is preliminary data.</text>
</comment>
<dbReference type="EMBL" id="VSSQ01012797">
    <property type="protein sequence ID" value="MPM50063.1"/>
    <property type="molecule type" value="Genomic_DNA"/>
</dbReference>
<dbReference type="AlphaFoldDB" id="A0A645AGU3"/>
<keyword evidence="1" id="KW-1133">Transmembrane helix</keyword>
<evidence type="ECO:0000313" key="2">
    <source>
        <dbReference type="EMBL" id="MPM50063.1"/>
    </source>
</evidence>
<dbReference type="SUPFAM" id="SSF54523">
    <property type="entry name" value="Pili subunits"/>
    <property type="match status" value="1"/>
</dbReference>
<sequence length="172" mass="19065">MKKIPHKKQQAQMAFTLIELMITTAITSIILITVTGLFITFLASSYKIRLSQSVRESGNQALQSMVTQLRNAHSITNCQTGSITFTGPDDQESTFFEENDQIASSSALNGTYYLTNGKTGSNSLENLEFHCYPEEAPIYVQIDFSLFSGNSNLRSLSSSRLEFNSGVTLRNN</sequence>
<organism evidence="2">
    <name type="scientific">bioreactor metagenome</name>
    <dbReference type="NCBI Taxonomy" id="1076179"/>
    <lineage>
        <taxon>unclassified sequences</taxon>
        <taxon>metagenomes</taxon>
        <taxon>ecological metagenomes</taxon>
    </lineage>
</organism>
<gene>
    <name evidence="2" type="ORF">SDC9_96797</name>
</gene>
<keyword evidence="1" id="KW-0812">Transmembrane</keyword>
<reference evidence="2" key="1">
    <citation type="submission" date="2019-08" db="EMBL/GenBank/DDBJ databases">
        <authorList>
            <person name="Kucharzyk K."/>
            <person name="Murdoch R.W."/>
            <person name="Higgins S."/>
            <person name="Loffler F."/>
        </authorList>
    </citation>
    <scope>NUCLEOTIDE SEQUENCE</scope>
</reference>
<dbReference type="InterPro" id="IPR045584">
    <property type="entry name" value="Pilin-like"/>
</dbReference>
<keyword evidence="1" id="KW-0472">Membrane</keyword>
<accession>A0A645AGU3</accession>
<name>A0A645AGU3_9ZZZZ</name>
<evidence type="ECO:0008006" key="3">
    <source>
        <dbReference type="Google" id="ProtNLM"/>
    </source>
</evidence>
<protein>
    <recommendedName>
        <fullName evidence="3">Prepilin-type N-terminal cleavage/methylation domain-containing protein</fullName>
    </recommendedName>
</protein>